<proteinExistence type="predicted"/>
<organism evidence="1 2">
    <name type="scientific">Synechococcus phage ACG-2014f</name>
    <dbReference type="NCBI Taxonomy" id="1493511"/>
    <lineage>
        <taxon>Viruses</taxon>
        <taxon>Duplodnaviria</taxon>
        <taxon>Heunggongvirae</taxon>
        <taxon>Uroviricota</taxon>
        <taxon>Caudoviricetes</taxon>
        <taxon>Pantevenvirales</taxon>
        <taxon>Kyanoviridae</taxon>
        <taxon>Atlauavirus</taxon>
        <taxon>Atlauavirus tusconc8</taxon>
    </lineage>
</organism>
<evidence type="ECO:0000313" key="2">
    <source>
        <dbReference type="Proteomes" id="UP000185314"/>
    </source>
</evidence>
<dbReference type="Proteomes" id="UP000185314">
    <property type="component" value="Segment"/>
</dbReference>
<sequence length="76" mass="9289">MFMMLTEDTLYSDCIYKHYHFLSHIVVHLPIECYNRKEEINVYNQWNHLGKSYLIEGTKQYINQWNHLREGITNPL</sequence>
<dbReference type="EMBL" id="KJ019096">
    <property type="protein sequence ID" value="AIX30291.1"/>
    <property type="molecule type" value="Genomic_DNA"/>
</dbReference>
<reference evidence="1 2" key="1">
    <citation type="submission" date="2013-12" db="EMBL/GenBank/DDBJ databases">
        <title>Ecological redundancy of diverse viral populations within a natural community.</title>
        <authorList>
            <person name="Gregory A.C."/>
            <person name="LaButti K."/>
            <person name="Copeland A."/>
            <person name="Woyke T."/>
            <person name="Sullivan M.B."/>
        </authorList>
    </citation>
    <scope>NUCLEOTIDE SEQUENCE [LARGE SCALE GENOMIC DNA]</scope>
    <source>
        <strain evidence="1">Syn7803US36</strain>
    </source>
</reference>
<gene>
    <name evidence="1" type="ORF">Syn7803US36_103</name>
</gene>
<name>A0A0E3FMC1_9CAUD</name>
<accession>A0A0E3FMC1</accession>
<evidence type="ECO:0000313" key="1">
    <source>
        <dbReference type="EMBL" id="AIX30291.1"/>
    </source>
</evidence>
<protein>
    <submittedName>
        <fullName evidence="1">Uncharacterized protein</fullName>
    </submittedName>
</protein>